<sequence length="353" mass="39477">MVSPIHRLSQIASSLGSISISKKLKLGSHSVSLGFLGKDKKTDVKVPSETVEKTYKKHVASNATSKEEVNKTKTRAFVFFKNLIGKSSETKQSASTIQKKTPLSSETEKDILDISFSEDPQNPEKLVKTLLPLMGKNSPLPLTFLQSLPIDRRDTLIDTFFKSKSSEKKLNAYLLEFVKTNPKEVLLLLNASHSPELQKLMGPLIDEPNKTVSQELIKICQNEKSIPEHTNLLFNIPKEKLDAFFTSLWVEDNTKAFKALSKLNTHPQIPAETENEIHAFLESIAHDLLVQVVIEDAILESYEKKDSATASALLAIAPPSVHENLKGQIPKRFLQEVKAHQEAVEASKQEYRK</sequence>
<evidence type="ECO:0000313" key="1">
    <source>
        <dbReference type="EMBL" id="KIA76389.1"/>
    </source>
</evidence>
<proteinExistence type="predicted"/>
<dbReference type="EMBL" id="JSAM01000121">
    <property type="protein sequence ID" value="KIA76389.1"/>
    <property type="molecule type" value="Genomic_DNA"/>
</dbReference>
<gene>
    <name evidence="1" type="ORF">DB43_AK00490</name>
</gene>
<comment type="caution">
    <text evidence="1">The sequence shown here is derived from an EMBL/GenBank/DDBJ whole genome shotgun (WGS) entry which is preliminary data.</text>
</comment>
<reference evidence="1 2" key="1">
    <citation type="journal article" date="2014" name="Mol. Biol. Evol.">
        <title>Massive expansion of Ubiquitination-related gene families within the Chlamydiae.</title>
        <authorList>
            <person name="Domman D."/>
            <person name="Collingro A."/>
            <person name="Lagkouvardos I."/>
            <person name="Gehre L."/>
            <person name="Weinmaier T."/>
            <person name="Rattei T."/>
            <person name="Subtil A."/>
            <person name="Horn M."/>
        </authorList>
    </citation>
    <scope>NUCLEOTIDE SEQUENCE [LARGE SCALE GENOMIC DNA]</scope>
    <source>
        <strain evidence="1 2">OEW1</strain>
    </source>
</reference>
<protein>
    <submittedName>
        <fullName evidence="1">Uncharacterized protein</fullName>
    </submittedName>
</protein>
<dbReference type="RefSeq" id="WP_013924221.1">
    <property type="nucleotide sequence ID" value="NZ_JSAM01000121.1"/>
</dbReference>
<dbReference type="AlphaFoldDB" id="A0A0C1EIE4"/>
<evidence type="ECO:0000313" key="2">
    <source>
        <dbReference type="Proteomes" id="UP000031307"/>
    </source>
</evidence>
<organism evidence="1 2">
    <name type="scientific">Parachlamydia acanthamoebae</name>
    <dbReference type="NCBI Taxonomy" id="83552"/>
    <lineage>
        <taxon>Bacteria</taxon>
        <taxon>Pseudomonadati</taxon>
        <taxon>Chlamydiota</taxon>
        <taxon>Chlamydiia</taxon>
        <taxon>Parachlamydiales</taxon>
        <taxon>Parachlamydiaceae</taxon>
        <taxon>Parachlamydia</taxon>
    </lineage>
</organism>
<name>A0A0C1EIE4_9BACT</name>
<accession>A0A0C1EIE4</accession>
<dbReference type="PATRIC" id="fig|83552.4.peg.2529"/>
<dbReference type="Proteomes" id="UP000031307">
    <property type="component" value="Unassembled WGS sequence"/>
</dbReference>